<dbReference type="InterPro" id="IPR032675">
    <property type="entry name" value="LRR_dom_sf"/>
</dbReference>
<keyword evidence="1" id="KW-0433">Leucine-rich repeat</keyword>
<evidence type="ECO:0000313" key="7">
    <source>
        <dbReference type="Proteomes" id="UP000594261"/>
    </source>
</evidence>
<dbReference type="SUPFAM" id="SSF52058">
    <property type="entry name" value="L domain-like"/>
    <property type="match status" value="1"/>
</dbReference>
<keyword evidence="4" id="KW-0067">ATP-binding</keyword>
<dbReference type="Pfam" id="PF00560">
    <property type="entry name" value="LRR_1"/>
    <property type="match status" value="3"/>
</dbReference>
<evidence type="ECO:0000256" key="1">
    <source>
        <dbReference type="ARBA" id="ARBA00022614"/>
    </source>
</evidence>
<dbReference type="PANTHER" id="PTHR48056">
    <property type="entry name" value="LRR RECEPTOR-LIKE SERINE/THREONINE-PROTEIN KINASE-RELATED"/>
    <property type="match status" value="1"/>
</dbReference>
<dbReference type="GO" id="GO:0005524">
    <property type="term" value="F:ATP binding"/>
    <property type="evidence" value="ECO:0007669"/>
    <property type="project" value="UniProtKB-KW"/>
</dbReference>
<reference evidence="6" key="2">
    <citation type="submission" date="2021-01" db="UniProtKB">
        <authorList>
            <consortium name="EnsemblPlants"/>
        </authorList>
    </citation>
    <scope>IDENTIFICATION</scope>
</reference>
<dbReference type="Proteomes" id="UP000594261">
    <property type="component" value="Chromosome 9"/>
</dbReference>
<dbReference type="Gramene" id="QL09p022313:mrna">
    <property type="protein sequence ID" value="QL09p022313:mrna"/>
    <property type="gene ID" value="QL09p022313"/>
</dbReference>
<dbReference type="OMA" id="NIGNCVN"/>
<dbReference type="Gene3D" id="3.80.10.10">
    <property type="entry name" value="Ribonuclease Inhibitor"/>
    <property type="match status" value="1"/>
</dbReference>
<evidence type="ECO:0000256" key="4">
    <source>
        <dbReference type="ARBA" id="ARBA00022840"/>
    </source>
</evidence>
<dbReference type="EnsemblPlants" id="QL09p022313:mrna">
    <property type="protein sequence ID" value="QL09p022313:mrna"/>
    <property type="gene ID" value="QL09p022313"/>
</dbReference>
<reference evidence="6 7" key="1">
    <citation type="journal article" date="2016" name="G3 (Bethesda)">
        <title>First Draft Assembly and Annotation of the Genome of a California Endemic Oak Quercus lobata Nee (Fagaceae).</title>
        <authorList>
            <person name="Sork V.L."/>
            <person name="Fitz-Gibbon S.T."/>
            <person name="Puiu D."/>
            <person name="Crepeau M."/>
            <person name="Gugger P.F."/>
            <person name="Sherman R."/>
            <person name="Stevens K."/>
            <person name="Langley C.H."/>
            <person name="Pellegrini M."/>
            <person name="Salzberg S.L."/>
        </authorList>
    </citation>
    <scope>NUCLEOTIDE SEQUENCE [LARGE SCALE GENOMIC DNA]</scope>
    <source>
        <strain evidence="6 7">cv. SW786</strain>
    </source>
</reference>
<sequence length="110" mass="11937">MKLAVLQLDANHLTGLLPQNLCHSSSLQNFTANRNRLRSPQLSTLRIAGNKISGGIPTEIGNSIQVYVPDLSFNRLVEKLPKEFGKLTSLLALMLNGNQISGDIPQDLGS</sequence>
<dbReference type="AlphaFoldDB" id="A0A7N2MJH7"/>
<evidence type="ECO:0000313" key="6">
    <source>
        <dbReference type="EnsemblPlants" id="QL09p022313:mrna"/>
    </source>
</evidence>
<proteinExistence type="predicted"/>
<evidence type="ECO:0000256" key="2">
    <source>
        <dbReference type="ARBA" id="ARBA00022737"/>
    </source>
</evidence>
<name>A0A7N2MJH7_QUELO</name>
<evidence type="ECO:0000256" key="5">
    <source>
        <dbReference type="ARBA" id="ARBA00023180"/>
    </source>
</evidence>
<keyword evidence="7" id="KW-1185">Reference proteome</keyword>
<dbReference type="InterPro" id="IPR001611">
    <property type="entry name" value="Leu-rich_rpt"/>
</dbReference>
<dbReference type="PANTHER" id="PTHR48056:SF81">
    <property type="entry name" value="RECEPTOR PROTEIN-TYROSINE KINASE CEPR1"/>
    <property type="match status" value="1"/>
</dbReference>
<dbReference type="InParanoid" id="A0A7N2MJH7"/>
<keyword evidence="2" id="KW-0677">Repeat</keyword>
<evidence type="ECO:0000256" key="3">
    <source>
        <dbReference type="ARBA" id="ARBA00022741"/>
    </source>
</evidence>
<dbReference type="EMBL" id="LRBV02000009">
    <property type="status" value="NOT_ANNOTATED_CDS"/>
    <property type="molecule type" value="Genomic_DNA"/>
</dbReference>
<organism evidence="6 7">
    <name type="scientific">Quercus lobata</name>
    <name type="common">Valley oak</name>
    <dbReference type="NCBI Taxonomy" id="97700"/>
    <lineage>
        <taxon>Eukaryota</taxon>
        <taxon>Viridiplantae</taxon>
        <taxon>Streptophyta</taxon>
        <taxon>Embryophyta</taxon>
        <taxon>Tracheophyta</taxon>
        <taxon>Spermatophyta</taxon>
        <taxon>Magnoliopsida</taxon>
        <taxon>eudicotyledons</taxon>
        <taxon>Gunneridae</taxon>
        <taxon>Pentapetalae</taxon>
        <taxon>rosids</taxon>
        <taxon>fabids</taxon>
        <taxon>Fagales</taxon>
        <taxon>Fagaceae</taxon>
        <taxon>Quercus</taxon>
    </lineage>
</organism>
<protein>
    <submittedName>
        <fullName evidence="6">Uncharacterized protein</fullName>
    </submittedName>
</protein>
<keyword evidence="3" id="KW-0547">Nucleotide-binding</keyword>
<dbReference type="InterPro" id="IPR050647">
    <property type="entry name" value="Plant_LRR-RLKs"/>
</dbReference>
<keyword evidence="5" id="KW-0325">Glycoprotein</keyword>
<accession>A0A7N2MJH7</accession>